<organism evidence="1 2">
    <name type="scientific">Russula earlei</name>
    <dbReference type="NCBI Taxonomy" id="71964"/>
    <lineage>
        <taxon>Eukaryota</taxon>
        <taxon>Fungi</taxon>
        <taxon>Dikarya</taxon>
        <taxon>Basidiomycota</taxon>
        <taxon>Agaricomycotina</taxon>
        <taxon>Agaricomycetes</taxon>
        <taxon>Russulales</taxon>
        <taxon>Russulaceae</taxon>
        <taxon>Russula</taxon>
    </lineage>
</organism>
<reference evidence="1" key="1">
    <citation type="submission" date="2021-03" db="EMBL/GenBank/DDBJ databases">
        <title>Evolutionary priming and transition to the ectomycorrhizal habit in an iconic lineage of mushroom-forming fungi: is preadaptation a requirement?</title>
        <authorList>
            <consortium name="DOE Joint Genome Institute"/>
            <person name="Looney B.P."/>
            <person name="Miyauchi S."/>
            <person name="Morin E."/>
            <person name="Drula E."/>
            <person name="Courty P.E."/>
            <person name="Chicoki N."/>
            <person name="Fauchery L."/>
            <person name="Kohler A."/>
            <person name="Kuo A."/>
            <person name="LaButti K."/>
            <person name="Pangilinan J."/>
            <person name="Lipzen A."/>
            <person name="Riley R."/>
            <person name="Andreopoulos W."/>
            <person name="He G."/>
            <person name="Johnson J."/>
            <person name="Barry K.W."/>
            <person name="Grigoriev I.V."/>
            <person name="Nagy L."/>
            <person name="Hibbett D."/>
            <person name="Henrissat B."/>
            <person name="Matheny P.B."/>
            <person name="Labbe J."/>
            <person name="Martin A.F."/>
        </authorList>
    </citation>
    <scope>NUCLEOTIDE SEQUENCE</scope>
    <source>
        <strain evidence="1">BPL698</strain>
    </source>
</reference>
<dbReference type="EMBL" id="JAGFNK010000067">
    <property type="protein sequence ID" value="KAI9509308.1"/>
    <property type="molecule type" value="Genomic_DNA"/>
</dbReference>
<proteinExistence type="predicted"/>
<protein>
    <submittedName>
        <fullName evidence="1">Uncharacterized protein</fullName>
    </submittedName>
</protein>
<dbReference type="Proteomes" id="UP001207468">
    <property type="component" value="Unassembled WGS sequence"/>
</dbReference>
<name>A0ACC0UCG2_9AGAM</name>
<sequence>MDHFLPLLPGASYEPQHSAQPQQQQQFPLQAQHVASYQPTLPRESEMPDEWGYSAQISPQGSSTSAAVRAAPGGSDGPVSLSGLPPPRDAGLENGGAERVLLARSHAVCTRSRKGRPDRVPVLTEILPPPPPPPRIRDAVERLGFPVCPACGNCPSRTDSEFCGLLCQMWAEQRREEQELQEERRRRSHPQDRQHQRPGHQPYPKWQSSTTLAPSGMLPNPSPVSWSNADTAPESLMKSPHNQVEMMELGLDHPQYFDEHRWGEGYPDQAPPPYSTGRMPQLVDDGPEDIEYEDPYQEPGMSPTGRRGRTDYRDDLASYGRGSTRHGSFGEGAWTQGVPYHCPRCGTQSLQGGTEGEWGHSRQGGGGFANAYAYGGRGPTSRVSRCANCGFSPRARAHSQPPPGFGLQSGDGLYDHPGAHDPFAEPYAGMDAHDYSYSSSHGGRFPQPHRPSSMAPSRYGPAYGGGFQQQQPYQGMYGNDHRRGGYGGDPYAGSSMGMSSMSSMSPGMHSYHHDNAATARAMAGGNSRHHHDVRGRQRKSNRLLVCKPMPTPASDDPPSFANRIPDSDSVLPRSGKSKIVRWPLRVRPITIRQSAIVARARRTYRTVDRAYHASASANACLARPRVLRCASLLPQINAGVHALDVGANVDGWKMASLLPFRVGGTKLVQIWLYSCMGMSSVAGDGGRFGAER</sequence>
<gene>
    <name evidence="1" type="ORF">F5148DRAFT_1148393</name>
</gene>
<evidence type="ECO:0000313" key="1">
    <source>
        <dbReference type="EMBL" id="KAI9509308.1"/>
    </source>
</evidence>
<comment type="caution">
    <text evidence="1">The sequence shown here is derived from an EMBL/GenBank/DDBJ whole genome shotgun (WGS) entry which is preliminary data.</text>
</comment>
<keyword evidence="2" id="KW-1185">Reference proteome</keyword>
<evidence type="ECO:0000313" key="2">
    <source>
        <dbReference type="Proteomes" id="UP001207468"/>
    </source>
</evidence>
<accession>A0ACC0UCG2</accession>